<dbReference type="InterPro" id="IPR029063">
    <property type="entry name" value="SAM-dependent_MTases_sf"/>
</dbReference>
<proteinExistence type="predicted"/>
<dbReference type="OrthoDB" id="76844at2759"/>
<evidence type="ECO:0000259" key="5">
    <source>
        <dbReference type="Pfam" id="PF00891"/>
    </source>
</evidence>
<dbReference type="GO" id="GO:0008171">
    <property type="term" value="F:O-methyltransferase activity"/>
    <property type="evidence" value="ECO:0007669"/>
    <property type="project" value="InterPro"/>
</dbReference>
<dbReference type="Gene3D" id="1.10.287.1350">
    <property type="match status" value="1"/>
</dbReference>
<name>A0A485K7R4_9STRA</name>
<evidence type="ECO:0000313" key="8">
    <source>
        <dbReference type="EMBL" id="VFT77713.1"/>
    </source>
</evidence>
<keyword evidence="2" id="KW-0808">Transferase</keyword>
<evidence type="ECO:0000256" key="2">
    <source>
        <dbReference type="ARBA" id="ARBA00022679"/>
    </source>
</evidence>
<dbReference type="InterPro" id="IPR036390">
    <property type="entry name" value="WH_DNA-bd_sf"/>
</dbReference>
<keyword evidence="1" id="KW-0489">Methyltransferase</keyword>
<dbReference type="EMBL" id="VJMH01000025">
    <property type="protein sequence ID" value="KAF0720189.1"/>
    <property type="molecule type" value="Genomic_DNA"/>
</dbReference>
<feature type="domain" description="O-methyltransferase C-terminal" evidence="5">
    <location>
        <begin position="115"/>
        <end position="329"/>
    </location>
</feature>
<reference evidence="7" key="2">
    <citation type="submission" date="2019-06" db="EMBL/GenBank/DDBJ databases">
        <title>Genomics analysis of Aphanomyces spp. identifies a new class of oomycete effector associated with host adaptation.</title>
        <authorList>
            <person name="Gaulin E."/>
        </authorList>
    </citation>
    <scope>NUCLEOTIDE SEQUENCE</scope>
    <source>
        <strain evidence="7">CBS 578.67</strain>
    </source>
</reference>
<gene>
    <name evidence="8" type="primary">Aste57867_488</name>
    <name evidence="7" type="ORF">As57867_000487</name>
    <name evidence="8" type="ORF">ASTE57867_488</name>
</gene>
<evidence type="ECO:0000256" key="4">
    <source>
        <dbReference type="PIRSR" id="PIRSR005739-1"/>
    </source>
</evidence>
<sequence>MSGPPPQAILLDKFNQMIAFRSVAAFGSLGVADHLAAHGPATAASIAQALHLHPQSAFRMLRACANIGVVTQSSPTLDDAVFALTPMGDCLRSDVPGSLRYVMDAWSMPGHWQSFQHFEETIKTGTPAVNIAHGSDIWAYYAKHPHEEQMFATALYHFAEGAIHPFLAAYDFDESHTKVVVDIGGSHGSLLAAALTKLPAARGILFDLAAVIDTANDKLAGHATSDRITAVAGDFFHSVPQGDLYMLKHILHDWNDDKSVDILTTLAKSASRGAKVLVIEMVLHSTVEPAVAPGGLLSPSIFMDMNMLAVNPGQERTTEQYAALYKRAGILFTRYIPTPSPYGIVEGIVE</sequence>
<keyword evidence="3" id="KW-0949">S-adenosyl-L-methionine</keyword>
<evidence type="ECO:0000256" key="3">
    <source>
        <dbReference type="ARBA" id="ARBA00022691"/>
    </source>
</evidence>
<dbReference type="GO" id="GO:0032259">
    <property type="term" value="P:methylation"/>
    <property type="evidence" value="ECO:0007669"/>
    <property type="project" value="UniProtKB-KW"/>
</dbReference>
<dbReference type="PANTHER" id="PTHR43712">
    <property type="entry name" value="PUTATIVE (AFU_ORTHOLOGUE AFUA_4G14580)-RELATED"/>
    <property type="match status" value="1"/>
</dbReference>
<dbReference type="SUPFAM" id="SSF46785">
    <property type="entry name" value="Winged helix' DNA-binding domain"/>
    <property type="match status" value="1"/>
</dbReference>
<evidence type="ECO:0000256" key="1">
    <source>
        <dbReference type="ARBA" id="ARBA00022603"/>
    </source>
</evidence>
<dbReference type="PANTHER" id="PTHR43712:SF2">
    <property type="entry name" value="O-METHYLTRANSFERASE CICE"/>
    <property type="match status" value="1"/>
</dbReference>
<dbReference type="Gene3D" id="3.40.50.150">
    <property type="entry name" value="Vaccinia Virus protein VP39"/>
    <property type="match status" value="1"/>
</dbReference>
<dbReference type="InterPro" id="IPR016461">
    <property type="entry name" value="COMT-like"/>
</dbReference>
<evidence type="ECO:0000313" key="9">
    <source>
        <dbReference type="Proteomes" id="UP000332933"/>
    </source>
</evidence>
<dbReference type="Pfam" id="PF08100">
    <property type="entry name" value="Dimerisation"/>
    <property type="match status" value="1"/>
</dbReference>
<feature type="domain" description="O-methyltransferase dimerisation" evidence="6">
    <location>
        <begin position="26"/>
        <end position="91"/>
    </location>
</feature>
<dbReference type="PROSITE" id="PS51683">
    <property type="entry name" value="SAM_OMT_II"/>
    <property type="match status" value="1"/>
</dbReference>
<dbReference type="Gene3D" id="1.10.10.10">
    <property type="entry name" value="Winged helix-like DNA-binding domain superfamily/Winged helix DNA-binding domain"/>
    <property type="match status" value="1"/>
</dbReference>
<organism evidence="8 9">
    <name type="scientific">Aphanomyces stellatus</name>
    <dbReference type="NCBI Taxonomy" id="120398"/>
    <lineage>
        <taxon>Eukaryota</taxon>
        <taxon>Sar</taxon>
        <taxon>Stramenopiles</taxon>
        <taxon>Oomycota</taxon>
        <taxon>Saprolegniomycetes</taxon>
        <taxon>Saprolegniales</taxon>
        <taxon>Verrucalvaceae</taxon>
        <taxon>Aphanomyces</taxon>
    </lineage>
</organism>
<dbReference type="AlphaFoldDB" id="A0A485K7R4"/>
<dbReference type="Proteomes" id="UP000332933">
    <property type="component" value="Unassembled WGS sequence"/>
</dbReference>
<dbReference type="GO" id="GO:0046983">
    <property type="term" value="F:protein dimerization activity"/>
    <property type="evidence" value="ECO:0007669"/>
    <property type="project" value="InterPro"/>
</dbReference>
<dbReference type="Pfam" id="PF00891">
    <property type="entry name" value="Methyltransf_2"/>
    <property type="match status" value="1"/>
</dbReference>
<dbReference type="InterPro" id="IPR036388">
    <property type="entry name" value="WH-like_DNA-bd_sf"/>
</dbReference>
<dbReference type="PIRSF" id="PIRSF005739">
    <property type="entry name" value="O-mtase"/>
    <property type="match status" value="1"/>
</dbReference>
<dbReference type="InterPro" id="IPR001077">
    <property type="entry name" value="COMT_C"/>
</dbReference>
<evidence type="ECO:0000259" key="6">
    <source>
        <dbReference type="Pfam" id="PF08100"/>
    </source>
</evidence>
<protein>
    <submittedName>
        <fullName evidence="8">Aste57867_488 protein</fullName>
    </submittedName>
</protein>
<accession>A0A485K7R4</accession>
<keyword evidence="9" id="KW-1185">Reference proteome</keyword>
<reference evidence="8 9" key="1">
    <citation type="submission" date="2019-03" db="EMBL/GenBank/DDBJ databases">
        <authorList>
            <person name="Gaulin E."/>
            <person name="Dumas B."/>
        </authorList>
    </citation>
    <scope>NUCLEOTIDE SEQUENCE [LARGE SCALE GENOMIC DNA]</scope>
    <source>
        <strain evidence="8">CBS 568.67</strain>
    </source>
</reference>
<dbReference type="InterPro" id="IPR012967">
    <property type="entry name" value="COMT_dimerisation"/>
</dbReference>
<evidence type="ECO:0000313" key="7">
    <source>
        <dbReference type="EMBL" id="KAF0720189.1"/>
    </source>
</evidence>
<dbReference type="SUPFAM" id="SSF53335">
    <property type="entry name" value="S-adenosyl-L-methionine-dependent methyltransferases"/>
    <property type="match status" value="1"/>
</dbReference>
<dbReference type="EMBL" id="CAADRA010000025">
    <property type="protein sequence ID" value="VFT77713.1"/>
    <property type="molecule type" value="Genomic_DNA"/>
</dbReference>
<feature type="active site" description="Proton acceptor" evidence="4">
    <location>
        <position position="252"/>
    </location>
</feature>